<dbReference type="Proteomes" id="UP000005237">
    <property type="component" value="Unassembled WGS sequence"/>
</dbReference>
<dbReference type="AlphaFoldDB" id="A0A8R1E7Z7"/>
<sequence>MVTIGRLCIYFVLTGDDTSCGMCSIVIIQEVFDFELGSPPPISRQDTNLLEKSVLNGHKLTIPDTFGVPFRTSWRR</sequence>
<name>A0A8R1E7Z7_CAEJA</name>
<reference evidence="1" key="2">
    <citation type="submission" date="2022-06" db="UniProtKB">
        <authorList>
            <consortium name="EnsemblMetazoa"/>
        </authorList>
    </citation>
    <scope>IDENTIFICATION</scope>
    <source>
        <strain evidence="1">DF5081</strain>
    </source>
</reference>
<proteinExistence type="predicted"/>
<organism evidence="1 2">
    <name type="scientific">Caenorhabditis japonica</name>
    <dbReference type="NCBI Taxonomy" id="281687"/>
    <lineage>
        <taxon>Eukaryota</taxon>
        <taxon>Metazoa</taxon>
        <taxon>Ecdysozoa</taxon>
        <taxon>Nematoda</taxon>
        <taxon>Chromadorea</taxon>
        <taxon>Rhabditida</taxon>
        <taxon>Rhabditina</taxon>
        <taxon>Rhabditomorpha</taxon>
        <taxon>Rhabditoidea</taxon>
        <taxon>Rhabditidae</taxon>
        <taxon>Peloderinae</taxon>
        <taxon>Caenorhabditis</taxon>
    </lineage>
</organism>
<keyword evidence="2" id="KW-1185">Reference proteome</keyword>
<dbReference type="EnsemblMetazoa" id="CJA25538.1">
    <property type="protein sequence ID" value="CJA25538.1"/>
    <property type="gene ID" value="WBGene00181110"/>
</dbReference>
<protein>
    <submittedName>
        <fullName evidence="1">Uncharacterized protein</fullName>
    </submittedName>
</protein>
<reference evidence="2" key="1">
    <citation type="submission" date="2010-08" db="EMBL/GenBank/DDBJ databases">
        <authorList>
            <consortium name="Caenorhabditis japonica Sequencing Consortium"/>
            <person name="Wilson R.K."/>
        </authorList>
    </citation>
    <scope>NUCLEOTIDE SEQUENCE [LARGE SCALE GENOMIC DNA]</scope>
    <source>
        <strain evidence="2">DF5081</strain>
    </source>
</reference>
<evidence type="ECO:0000313" key="2">
    <source>
        <dbReference type="Proteomes" id="UP000005237"/>
    </source>
</evidence>
<accession>A0A8R1E7Z7</accession>
<evidence type="ECO:0000313" key="1">
    <source>
        <dbReference type="EnsemblMetazoa" id="CJA25538.1"/>
    </source>
</evidence>